<organism evidence="3 4">
    <name type="scientific">Stenomitos frigidus AS-A4</name>
    <dbReference type="NCBI Taxonomy" id="2933935"/>
    <lineage>
        <taxon>Bacteria</taxon>
        <taxon>Bacillati</taxon>
        <taxon>Cyanobacteriota</taxon>
        <taxon>Cyanophyceae</taxon>
        <taxon>Leptolyngbyales</taxon>
        <taxon>Leptolyngbyaceae</taxon>
        <taxon>Stenomitos</taxon>
    </lineage>
</organism>
<dbReference type="EMBL" id="JAMPLM010000003">
    <property type="protein sequence ID" value="MEP1058084.1"/>
    <property type="molecule type" value="Genomic_DNA"/>
</dbReference>
<feature type="region of interest" description="Disordered" evidence="1">
    <location>
        <begin position="124"/>
        <end position="162"/>
    </location>
</feature>
<feature type="region of interest" description="Disordered" evidence="1">
    <location>
        <begin position="73"/>
        <end position="109"/>
    </location>
</feature>
<evidence type="ECO:0000313" key="3">
    <source>
        <dbReference type="EMBL" id="MEP1058084.1"/>
    </source>
</evidence>
<dbReference type="PANTHER" id="PTHR38102:SF1">
    <property type="entry name" value="PERIPLASMIC CHAPERONE SPY"/>
    <property type="match status" value="1"/>
</dbReference>
<keyword evidence="4" id="KW-1185">Reference proteome</keyword>
<dbReference type="Proteomes" id="UP001476950">
    <property type="component" value="Unassembled WGS sequence"/>
</dbReference>
<dbReference type="InterPro" id="IPR052211">
    <property type="entry name" value="Cpx_auxiliary_protein"/>
</dbReference>
<feature type="chain" id="PRO_5045099119" description="P pilus assembly/Cpx signaling pathway, periplasmic inhibitor/zinc-resistance associated protein" evidence="2">
    <location>
        <begin position="29"/>
        <end position="162"/>
    </location>
</feature>
<comment type="caution">
    <text evidence="3">The sequence shown here is derived from an EMBL/GenBank/DDBJ whole genome shotgun (WGS) entry which is preliminary data.</text>
</comment>
<evidence type="ECO:0000256" key="2">
    <source>
        <dbReference type="SAM" id="SignalP"/>
    </source>
</evidence>
<reference evidence="3 4" key="1">
    <citation type="submission" date="2022-04" db="EMBL/GenBank/DDBJ databases">
        <title>Positive selection, recombination, and allopatry shape intraspecific diversity of widespread and dominant cyanobacteria.</title>
        <authorList>
            <person name="Wei J."/>
            <person name="Shu W."/>
            <person name="Hu C."/>
        </authorList>
    </citation>
    <scope>NUCLEOTIDE SEQUENCE [LARGE SCALE GENOMIC DNA]</scope>
    <source>
        <strain evidence="3 4">AS-A4</strain>
    </source>
</reference>
<evidence type="ECO:0000313" key="4">
    <source>
        <dbReference type="Proteomes" id="UP001476950"/>
    </source>
</evidence>
<feature type="compositionally biased region" description="Low complexity" evidence="1">
    <location>
        <begin position="73"/>
        <end position="104"/>
    </location>
</feature>
<feature type="signal peptide" evidence="2">
    <location>
        <begin position="1"/>
        <end position="28"/>
    </location>
</feature>
<protein>
    <recommendedName>
        <fullName evidence="5">P pilus assembly/Cpx signaling pathway, periplasmic inhibitor/zinc-resistance associated protein</fullName>
    </recommendedName>
</protein>
<accession>A0ABV0KFS9</accession>
<evidence type="ECO:0000256" key="1">
    <source>
        <dbReference type="SAM" id="MobiDB-lite"/>
    </source>
</evidence>
<evidence type="ECO:0008006" key="5">
    <source>
        <dbReference type="Google" id="ProtNLM"/>
    </source>
</evidence>
<gene>
    <name evidence="3" type="ORF">NDI38_06495</name>
</gene>
<proteinExistence type="predicted"/>
<dbReference type="PANTHER" id="PTHR38102">
    <property type="entry name" value="PERIPLASMIC CHAPERONE SPY"/>
    <property type="match status" value="1"/>
</dbReference>
<name>A0ABV0KFS9_9CYAN</name>
<keyword evidence="2" id="KW-0732">Signal</keyword>
<sequence length="162" mass="18306">MNVKRFLFLPGALAIALSYAVPMLPVAAQTPTPPAGQYQKRGVNLNLTEAQKAQLKQIRESTRSQIDAILTPEQKAQLDAAKQQRQQRQLGEQGQSGEQRQAGQKPRSKWAALNLTADQKTRIQAVRQDAKQKMDAVLTAEQRQQLEQRRQQRSQKRQQPSQ</sequence>